<protein>
    <submittedName>
        <fullName evidence="2">Uncharacterized protein</fullName>
    </submittedName>
</protein>
<evidence type="ECO:0000256" key="1">
    <source>
        <dbReference type="SAM" id="Phobius"/>
    </source>
</evidence>
<keyword evidence="1" id="KW-0812">Transmembrane</keyword>
<dbReference type="Proteomes" id="UP000007875">
    <property type="component" value="Unassembled WGS sequence"/>
</dbReference>
<evidence type="ECO:0000313" key="2">
    <source>
        <dbReference type="Ensembl" id="ENSCSAVP00000012219.1"/>
    </source>
</evidence>
<dbReference type="AlphaFoldDB" id="H2Z3Q7"/>
<sequence>MPKDFLLNFQQLVFGKPLFPMMTFLYLIFLTNLKFIYGLIINYTENENTLINYSFCDTLYITILILCLCTTHLKLCLLQL</sequence>
<organism evidence="2 3">
    <name type="scientific">Ciona savignyi</name>
    <name type="common">Pacific transparent sea squirt</name>
    <dbReference type="NCBI Taxonomy" id="51511"/>
    <lineage>
        <taxon>Eukaryota</taxon>
        <taxon>Metazoa</taxon>
        <taxon>Chordata</taxon>
        <taxon>Tunicata</taxon>
        <taxon>Ascidiacea</taxon>
        <taxon>Phlebobranchia</taxon>
        <taxon>Cionidae</taxon>
        <taxon>Ciona</taxon>
    </lineage>
</organism>
<feature type="transmembrane region" description="Helical" evidence="1">
    <location>
        <begin position="21"/>
        <end position="40"/>
    </location>
</feature>
<dbReference type="HOGENOM" id="CLU_2589042_0_0_1"/>
<keyword evidence="1" id="KW-1133">Transmembrane helix</keyword>
<keyword evidence="3" id="KW-1185">Reference proteome</keyword>
<proteinExistence type="predicted"/>
<dbReference type="InParanoid" id="H2Z3Q7"/>
<reference evidence="2" key="3">
    <citation type="submission" date="2025-09" db="UniProtKB">
        <authorList>
            <consortium name="Ensembl"/>
        </authorList>
    </citation>
    <scope>IDENTIFICATION</scope>
</reference>
<reference evidence="3" key="1">
    <citation type="submission" date="2003-08" db="EMBL/GenBank/DDBJ databases">
        <authorList>
            <person name="Birren B."/>
            <person name="Nusbaum C."/>
            <person name="Abebe A."/>
            <person name="Abouelleil A."/>
            <person name="Adekoya E."/>
            <person name="Ait-zahra M."/>
            <person name="Allen N."/>
            <person name="Allen T."/>
            <person name="An P."/>
            <person name="Anderson M."/>
            <person name="Anderson S."/>
            <person name="Arachchi H."/>
            <person name="Armbruster J."/>
            <person name="Bachantsang P."/>
            <person name="Baldwin J."/>
            <person name="Barry A."/>
            <person name="Bayul T."/>
            <person name="Blitshsteyn B."/>
            <person name="Bloom T."/>
            <person name="Blye J."/>
            <person name="Boguslavskiy L."/>
            <person name="Borowsky M."/>
            <person name="Boukhgalter B."/>
            <person name="Brunache A."/>
            <person name="Butler J."/>
            <person name="Calixte N."/>
            <person name="Calvo S."/>
            <person name="Camarata J."/>
            <person name="Campo K."/>
            <person name="Chang J."/>
            <person name="Cheshatsang Y."/>
            <person name="Citroen M."/>
            <person name="Collymore A."/>
            <person name="Considine T."/>
            <person name="Cook A."/>
            <person name="Cooke P."/>
            <person name="Corum B."/>
            <person name="Cuomo C."/>
            <person name="David R."/>
            <person name="Dawoe T."/>
            <person name="Degray S."/>
            <person name="Dodge S."/>
            <person name="Dooley K."/>
            <person name="Dorje P."/>
            <person name="Dorjee K."/>
            <person name="Dorris L."/>
            <person name="Duffey N."/>
            <person name="Dupes A."/>
            <person name="Elkins T."/>
            <person name="Engels R."/>
            <person name="Erickson J."/>
            <person name="Farina A."/>
            <person name="Faro S."/>
            <person name="Ferreira P."/>
            <person name="Fischer H."/>
            <person name="Fitzgerald M."/>
            <person name="Foley K."/>
            <person name="Gage D."/>
            <person name="Galagan J."/>
            <person name="Gearin G."/>
            <person name="Gnerre S."/>
            <person name="Gnirke A."/>
            <person name="Goyette A."/>
            <person name="Graham J."/>
            <person name="Grandbois E."/>
            <person name="Gyaltsen K."/>
            <person name="Hafez N."/>
            <person name="Hagopian D."/>
            <person name="Hagos B."/>
            <person name="Hall J."/>
            <person name="Hatcher B."/>
            <person name="Heller A."/>
            <person name="Higgins H."/>
            <person name="Honan T."/>
            <person name="Horn A."/>
            <person name="Houde N."/>
            <person name="Hughes L."/>
            <person name="Hulme W."/>
            <person name="Husby E."/>
            <person name="Iliev I."/>
            <person name="Jaffe D."/>
            <person name="Jones C."/>
            <person name="Kamal M."/>
            <person name="Kamat A."/>
            <person name="Kamvysselis M."/>
            <person name="Karlsson E."/>
            <person name="Kells C."/>
            <person name="Kieu A."/>
            <person name="Kisner P."/>
            <person name="Kodira C."/>
            <person name="Kulbokas E."/>
            <person name="Labutti K."/>
            <person name="Lama D."/>
            <person name="Landers T."/>
            <person name="Leger J."/>
            <person name="Levine S."/>
            <person name="Lewis D."/>
            <person name="Lewis T."/>
            <person name="Lindblad-toh K."/>
            <person name="Liu X."/>
            <person name="Lokyitsang T."/>
            <person name="Lokyitsang Y."/>
            <person name="Lucien O."/>
            <person name="Lui A."/>
            <person name="Ma L.J."/>
            <person name="Mabbitt R."/>
            <person name="Macdonald J."/>
            <person name="Maclean C."/>
            <person name="Major J."/>
            <person name="Manning J."/>
            <person name="Marabella R."/>
            <person name="Maru K."/>
            <person name="Matthews C."/>
            <person name="Mauceli E."/>
            <person name="Mccarthy M."/>
            <person name="Mcdonough S."/>
            <person name="Mcghee T."/>
            <person name="Meldrim J."/>
            <person name="Meneus L."/>
            <person name="Mesirov J."/>
            <person name="Mihalev A."/>
            <person name="Mihova T."/>
            <person name="Mikkelsen T."/>
            <person name="Mlenga V."/>
            <person name="Moru K."/>
            <person name="Mozes J."/>
            <person name="Mulrain L."/>
            <person name="Munson G."/>
            <person name="Naylor J."/>
            <person name="Newes C."/>
            <person name="Nguyen C."/>
            <person name="Nguyen N."/>
            <person name="Nguyen T."/>
            <person name="Nicol R."/>
            <person name="Nielsen C."/>
            <person name="Nizzari M."/>
            <person name="Norbu C."/>
            <person name="Norbu N."/>
            <person name="O'donnell P."/>
            <person name="Okoawo O."/>
            <person name="O'leary S."/>
            <person name="Omotosho B."/>
            <person name="O'neill K."/>
            <person name="Osman S."/>
            <person name="Parker S."/>
            <person name="Perrin D."/>
            <person name="Phunkhang P."/>
            <person name="Piqani B."/>
            <person name="Purcell S."/>
            <person name="Rachupka T."/>
            <person name="Ramasamy U."/>
            <person name="Rameau R."/>
            <person name="Ray V."/>
            <person name="Raymond C."/>
            <person name="Retta R."/>
            <person name="Richardson S."/>
            <person name="Rise C."/>
            <person name="Rodriguez J."/>
            <person name="Rogers J."/>
            <person name="Rogov P."/>
            <person name="Rutman M."/>
            <person name="Schupbach R."/>
            <person name="Seaman C."/>
            <person name="Settipalli S."/>
            <person name="Sharpe T."/>
            <person name="Sheridan J."/>
            <person name="Sherpa N."/>
            <person name="Shi J."/>
            <person name="Smirnov S."/>
            <person name="Smith C."/>
            <person name="Sougnez C."/>
            <person name="Spencer B."/>
            <person name="Stalker J."/>
            <person name="Stange-thomann N."/>
            <person name="Stavropoulos S."/>
            <person name="Stetson K."/>
            <person name="Stone C."/>
            <person name="Stone S."/>
            <person name="Stubbs M."/>
            <person name="Talamas J."/>
            <person name="Tchuinga P."/>
            <person name="Tenzing P."/>
            <person name="Tesfaye S."/>
            <person name="Theodore J."/>
            <person name="Thoulutsang Y."/>
            <person name="Topham K."/>
            <person name="Towey S."/>
            <person name="Tsamla T."/>
            <person name="Tsomo N."/>
            <person name="Vallee D."/>
            <person name="Vassiliev H."/>
            <person name="Venkataraman V."/>
            <person name="Vinson J."/>
            <person name="Vo A."/>
            <person name="Wade C."/>
            <person name="Wang S."/>
            <person name="Wangchuk T."/>
            <person name="Wangdi T."/>
            <person name="Whittaker C."/>
            <person name="Wilkinson J."/>
            <person name="Wu Y."/>
            <person name="Wyman D."/>
            <person name="Yadav S."/>
            <person name="Yang S."/>
            <person name="Yang X."/>
            <person name="Yeager S."/>
            <person name="Yee E."/>
            <person name="Young G."/>
            <person name="Zainoun J."/>
            <person name="Zembeck L."/>
            <person name="Zimmer A."/>
            <person name="Zody M."/>
            <person name="Lander E."/>
        </authorList>
    </citation>
    <scope>NUCLEOTIDE SEQUENCE [LARGE SCALE GENOMIC DNA]</scope>
</reference>
<accession>H2Z3Q7</accession>
<evidence type="ECO:0000313" key="3">
    <source>
        <dbReference type="Proteomes" id="UP000007875"/>
    </source>
</evidence>
<name>H2Z3Q7_CIOSA</name>
<feature type="transmembrane region" description="Helical" evidence="1">
    <location>
        <begin position="60"/>
        <end position="78"/>
    </location>
</feature>
<keyword evidence="1" id="KW-0472">Membrane</keyword>
<dbReference type="Ensembl" id="ENSCSAVT00000012361.1">
    <property type="protein sequence ID" value="ENSCSAVP00000012219.1"/>
    <property type="gene ID" value="ENSCSAVG00000007188.1"/>
</dbReference>
<reference evidence="2" key="2">
    <citation type="submission" date="2025-08" db="UniProtKB">
        <authorList>
            <consortium name="Ensembl"/>
        </authorList>
    </citation>
    <scope>IDENTIFICATION</scope>
</reference>